<reference evidence="2" key="1">
    <citation type="submission" date="2023-03" db="EMBL/GenBank/DDBJ databases">
        <title>Massive genome expansion in bonnet fungi (Mycena s.s.) driven by repeated elements and novel gene families across ecological guilds.</title>
        <authorList>
            <consortium name="Lawrence Berkeley National Laboratory"/>
            <person name="Harder C.B."/>
            <person name="Miyauchi S."/>
            <person name="Viragh M."/>
            <person name="Kuo A."/>
            <person name="Thoen E."/>
            <person name="Andreopoulos B."/>
            <person name="Lu D."/>
            <person name="Skrede I."/>
            <person name="Drula E."/>
            <person name="Henrissat B."/>
            <person name="Morin E."/>
            <person name="Kohler A."/>
            <person name="Barry K."/>
            <person name="LaButti K."/>
            <person name="Morin E."/>
            <person name="Salamov A."/>
            <person name="Lipzen A."/>
            <person name="Mereny Z."/>
            <person name="Hegedus B."/>
            <person name="Baldrian P."/>
            <person name="Stursova M."/>
            <person name="Weitz H."/>
            <person name="Taylor A."/>
            <person name="Grigoriev I.V."/>
            <person name="Nagy L.G."/>
            <person name="Martin F."/>
            <person name="Kauserud H."/>
        </authorList>
    </citation>
    <scope>NUCLEOTIDE SEQUENCE</scope>
    <source>
        <strain evidence="2">CBHHK002</strain>
    </source>
</reference>
<organism evidence="2 3">
    <name type="scientific">Mycena albidolilacea</name>
    <dbReference type="NCBI Taxonomy" id="1033008"/>
    <lineage>
        <taxon>Eukaryota</taxon>
        <taxon>Fungi</taxon>
        <taxon>Dikarya</taxon>
        <taxon>Basidiomycota</taxon>
        <taxon>Agaricomycotina</taxon>
        <taxon>Agaricomycetes</taxon>
        <taxon>Agaricomycetidae</taxon>
        <taxon>Agaricales</taxon>
        <taxon>Marasmiineae</taxon>
        <taxon>Mycenaceae</taxon>
        <taxon>Mycena</taxon>
    </lineage>
</organism>
<evidence type="ECO:0000313" key="3">
    <source>
        <dbReference type="Proteomes" id="UP001218218"/>
    </source>
</evidence>
<dbReference type="PANTHER" id="PTHR33096:SF1">
    <property type="entry name" value="CXC1-LIKE CYSTEINE CLUSTER ASSOCIATED WITH KDZ TRANSPOSASES DOMAIN-CONTAINING PROTEIN"/>
    <property type="match status" value="1"/>
</dbReference>
<evidence type="ECO:0000313" key="2">
    <source>
        <dbReference type="EMBL" id="KAJ7348171.1"/>
    </source>
</evidence>
<name>A0AAD7A2R1_9AGAR</name>
<gene>
    <name evidence="2" type="ORF">DFH08DRAFT_698797</name>
</gene>
<accession>A0AAD7A2R1</accession>
<dbReference type="Proteomes" id="UP001218218">
    <property type="component" value="Unassembled WGS sequence"/>
</dbReference>
<evidence type="ECO:0000256" key="1">
    <source>
        <dbReference type="SAM" id="MobiDB-lite"/>
    </source>
</evidence>
<keyword evidence="3" id="KW-1185">Reference proteome</keyword>
<dbReference type="InterPro" id="IPR040521">
    <property type="entry name" value="KDZ"/>
</dbReference>
<sequence>MSIDELDTTSPPPCPSPHRSIPSPSPPPTLLPPPTSPLPTPPSPPRPSPPRPPTTPPPTPLNPSSLTSGCAARVLRERCPACFGLEEWGRSLRDGGDVQLGADGCFSFRHLRSVGDGPISYDSSYFVSKEKVAQVEKRINKAWKKKPAVFKPAIPQEALDACQESWNAVNEKKQKTNTKHFDAGGVFVMTCRHSQVLFLCDIDTPGEQQKYIVALLEEVNSLLPPRATILQAYNVGCVTDHSFNLFQILTNGFRERVSFIINAMHAFGHRWVCQLVYSPRCRGGAGLSDM</sequence>
<dbReference type="EMBL" id="JARIHO010000018">
    <property type="protein sequence ID" value="KAJ7348171.1"/>
    <property type="molecule type" value="Genomic_DNA"/>
</dbReference>
<dbReference type="Pfam" id="PF18758">
    <property type="entry name" value="KDZ"/>
    <property type="match status" value="1"/>
</dbReference>
<dbReference type="PANTHER" id="PTHR33096">
    <property type="entry name" value="CXC2 DOMAIN-CONTAINING PROTEIN"/>
    <property type="match status" value="1"/>
</dbReference>
<feature type="compositionally biased region" description="Pro residues" evidence="1">
    <location>
        <begin position="23"/>
        <end position="61"/>
    </location>
</feature>
<dbReference type="AlphaFoldDB" id="A0AAD7A2R1"/>
<proteinExistence type="predicted"/>
<feature type="region of interest" description="Disordered" evidence="1">
    <location>
        <begin position="1"/>
        <end position="67"/>
    </location>
</feature>
<protein>
    <submittedName>
        <fullName evidence="2">Uncharacterized protein</fullName>
    </submittedName>
</protein>
<comment type="caution">
    <text evidence="2">The sequence shown here is derived from an EMBL/GenBank/DDBJ whole genome shotgun (WGS) entry which is preliminary data.</text>
</comment>